<dbReference type="Proteomes" id="UP001166286">
    <property type="component" value="Unassembled WGS sequence"/>
</dbReference>
<dbReference type="AlphaFoldDB" id="A0AA39R6J2"/>
<keyword evidence="3" id="KW-1185">Reference proteome</keyword>
<feature type="compositionally biased region" description="Polar residues" evidence="1">
    <location>
        <begin position="25"/>
        <end position="61"/>
    </location>
</feature>
<protein>
    <submittedName>
        <fullName evidence="2">Uncharacterized protein</fullName>
    </submittedName>
</protein>
<evidence type="ECO:0000313" key="3">
    <source>
        <dbReference type="Proteomes" id="UP001166286"/>
    </source>
</evidence>
<evidence type="ECO:0000313" key="2">
    <source>
        <dbReference type="EMBL" id="KAK0514238.1"/>
    </source>
</evidence>
<gene>
    <name evidence="2" type="ORF">JMJ35_002855</name>
</gene>
<evidence type="ECO:0000256" key="1">
    <source>
        <dbReference type="SAM" id="MobiDB-lite"/>
    </source>
</evidence>
<feature type="region of interest" description="Disordered" evidence="1">
    <location>
        <begin position="1"/>
        <end position="86"/>
    </location>
</feature>
<organism evidence="2 3">
    <name type="scientific">Cladonia borealis</name>
    <dbReference type="NCBI Taxonomy" id="184061"/>
    <lineage>
        <taxon>Eukaryota</taxon>
        <taxon>Fungi</taxon>
        <taxon>Dikarya</taxon>
        <taxon>Ascomycota</taxon>
        <taxon>Pezizomycotina</taxon>
        <taxon>Lecanoromycetes</taxon>
        <taxon>OSLEUM clade</taxon>
        <taxon>Lecanoromycetidae</taxon>
        <taxon>Lecanorales</taxon>
        <taxon>Lecanorineae</taxon>
        <taxon>Cladoniaceae</taxon>
        <taxon>Cladonia</taxon>
    </lineage>
</organism>
<sequence length="86" mass="9412">MSNNNNTNEMNRLHDANQKHRSLGKGSQHSHGSNRATQGSHRSTPDNTNCNTNVSGSTKGSSWAMDSWLSQAPGDEPWTPFSSRKS</sequence>
<comment type="caution">
    <text evidence="2">The sequence shown here is derived from an EMBL/GenBank/DDBJ whole genome shotgun (WGS) entry which is preliminary data.</text>
</comment>
<accession>A0AA39R6J2</accession>
<reference evidence="2" key="1">
    <citation type="submission" date="2023-03" db="EMBL/GenBank/DDBJ databases">
        <title>Complete genome of Cladonia borealis.</title>
        <authorList>
            <person name="Park H."/>
        </authorList>
    </citation>
    <scope>NUCLEOTIDE SEQUENCE</scope>
    <source>
        <strain evidence="2">ANT050790</strain>
    </source>
</reference>
<name>A0AA39R6J2_9LECA</name>
<feature type="compositionally biased region" description="Low complexity" evidence="1">
    <location>
        <begin position="1"/>
        <end position="10"/>
    </location>
</feature>
<dbReference type="EMBL" id="JAFEKC020000005">
    <property type="protein sequence ID" value="KAK0514238.1"/>
    <property type="molecule type" value="Genomic_DNA"/>
</dbReference>
<proteinExistence type="predicted"/>